<evidence type="ECO:0000256" key="9">
    <source>
        <dbReference type="ARBA" id="ARBA00023136"/>
    </source>
</evidence>
<keyword evidence="5 11" id="KW-0812">Transmembrane</keyword>
<dbReference type="PANTHER" id="PTHR33909">
    <property type="entry name" value="SEC TRANSLOCON ACCESSORY COMPLEX SUBUNIT YAJC"/>
    <property type="match status" value="1"/>
</dbReference>
<name>A0A147EQN4_9MICO</name>
<evidence type="ECO:0000256" key="1">
    <source>
        <dbReference type="ARBA" id="ARBA00004162"/>
    </source>
</evidence>
<proteinExistence type="inferred from homology"/>
<evidence type="ECO:0000256" key="6">
    <source>
        <dbReference type="ARBA" id="ARBA00022927"/>
    </source>
</evidence>
<evidence type="ECO:0000256" key="3">
    <source>
        <dbReference type="ARBA" id="ARBA00022448"/>
    </source>
</evidence>
<dbReference type="EMBL" id="LDRK01000013">
    <property type="protein sequence ID" value="KTR86858.1"/>
    <property type="molecule type" value="Genomic_DNA"/>
</dbReference>
<evidence type="ECO:0000256" key="7">
    <source>
        <dbReference type="ARBA" id="ARBA00022989"/>
    </source>
</evidence>
<evidence type="ECO:0000256" key="2">
    <source>
        <dbReference type="ARBA" id="ARBA00006742"/>
    </source>
</evidence>
<evidence type="ECO:0000313" key="13">
    <source>
        <dbReference type="Proteomes" id="UP000070810"/>
    </source>
</evidence>
<reference evidence="12 13" key="1">
    <citation type="journal article" date="2016" name="Front. Microbiol.">
        <title>Genomic Resource of Rice Seed Associated Bacteria.</title>
        <authorList>
            <person name="Midha S."/>
            <person name="Bansal K."/>
            <person name="Sharma S."/>
            <person name="Kumar N."/>
            <person name="Patil P.P."/>
            <person name="Chaudhry V."/>
            <person name="Patil P.B."/>
        </authorList>
    </citation>
    <scope>NUCLEOTIDE SEQUENCE [LARGE SCALE GENOMIC DNA]</scope>
    <source>
        <strain evidence="12 13">NS354</strain>
    </source>
</reference>
<evidence type="ECO:0000256" key="11">
    <source>
        <dbReference type="SAM" id="Phobius"/>
    </source>
</evidence>
<dbReference type="PANTHER" id="PTHR33909:SF1">
    <property type="entry name" value="SEC TRANSLOCON ACCESSORY COMPLEX SUBUNIT YAJC"/>
    <property type="match status" value="1"/>
</dbReference>
<dbReference type="GO" id="GO:0005886">
    <property type="term" value="C:plasma membrane"/>
    <property type="evidence" value="ECO:0007669"/>
    <property type="project" value="UniProtKB-SubCell"/>
</dbReference>
<keyword evidence="13" id="KW-1185">Reference proteome</keyword>
<keyword evidence="6" id="KW-0653">Protein transport</keyword>
<comment type="subcellular location">
    <subcellularLocation>
        <location evidence="1">Cell membrane</location>
        <topology evidence="1">Single-pass membrane protein</topology>
    </subcellularLocation>
</comment>
<dbReference type="Pfam" id="PF02699">
    <property type="entry name" value="YajC"/>
    <property type="match status" value="1"/>
</dbReference>
<feature type="transmembrane region" description="Helical" evidence="11">
    <location>
        <begin position="12"/>
        <end position="31"/>
    </location>
</feature>
<feature type="compositionally biased region" description="Low complexity" evidence="10">
    <location>
        <begin position="128"/>
        <end position="141"/>
    </location>
</feature>
<feature type="region of interest" description="Disordered" evidence="10">
    <location>
        <begin position="103"/>
        <end position="166"/>
    </location>
</feature>
<comment type="caution">
    <text evidence="12">The sequence shown here is derived from an EMBL/GenBank/DDBJ whole genome shotgun (WGS) entry which is preliminary data.</text>
</comment>
<gene>
    <name evidence="12" type="ORF">NS354_02585</name>
</gene>
<dbReference type="InterPro" id="IPR003849">
    <property type="entry name" value="Preprotein_translocase_YajC"/>
</dbReference>
<accession>A0A147EQN4</accession>
<dbReference type="GO" id="GO:0015031">
    <property type="term" value="P:protein transport"/>
    <property type="evidence" value="ECO:0007669"/>
    <property type="project" value="UniProtKB-KW"/>
</dbReference>
<dbReference type="Proteomes" id="UP000070810">
    <property type="component" value="Unassembled WGS sequence"/>
</dbReference>
<keyword evidence="9 11" id="KW-0472">Membrane</keyword>
<comment type="similarity">
    <text evidence="2">Belongs to the YajC family.</text>
</comment>
<keyword evidence="4" id="KW-1003">Cell membrane</keyword>
<evidence type="ECO:0000256" key="10">
    <source>
        <dbReference type="SAM" id="MobiDB-lite"/>
    </source>
</evidence>
<dbReference type="NCBIfam" id="TIGR00739">
    <property type="entry name" value="yajC"/>
    <property type="match status" value="1"/>
</dbReference>
<dbReference type="SMART" id="SM01323">
    <property type="entry name" value="YajC"/>
    <property type="match status" value="1"/>
</dbReference>
<dbReference type="PATRIC" id="fig|1079994.3.peg.447"/>
<keyword evidence="8" id="KW-0811">Translocation</keyword>
<feature type="compositionally biased region" description="Acidic residues" evidence="10">
    <location>
        <begin position="103"/>
        <end position="115"/>
    </location>
</feature>
<keyword evidence="7 11" id="KW-1133">Transmembrane helix</keyword>
<evidence type="ECO:0000256" key="4">
    <source>
        <dbReference type="ARBA" id="ARBA00022475"/>
    </source>
</evidence>
<sequence>MCSSAERTAVPLDPITLVMFALIALLIFFMFRNGKKRQAAQLELQNNLRPGAEVMLQSGIFGTIDAVDEEENKVTLRSGTSTFVVHRNAVAQVVAPVDAVVEEEGSALAPDDDPAFGERFGAADPTSAGAAPVADDAPIAPETEPRRDRDNDTDVDEQGNGSAPKA</sequence>
<dbReference type="AlphaFoldDB" id="A0A147EQN4"/>
<evidence type="ECO:0000256" key="5">
    <source>
        <dbReference type="ARBA" id="ARBA00022692"/>
    </source>
</evidence>
<evidence type="ECO:0000313" key="12">
    <source>
        <dbReference type="EMBL" id="KTR86858.1"/>
    </source>
</evidence>
<organism evidence="12 13">
    <name type="scientific">Leucobacter chromiiresistens</name>
    <dbReference type="NCBI Taxonomy" id="1079994"/>
    <lineage>
        <taxon>Bacteria</taxon>
        <taxon>Bacillati</taxon>
        <taxon>Actinomycetota</taxon>
        <taxon>Actinomycetes</taxon>
        <taxon>Micrococcales</taxon>
        <taxon>Microbacteriaceae</taxon>
        <taxon>Leucobacter</taxon>
    </lineage>
</organism>
<keyword evidence="3" id="KW-0813">Transport</keyword>
<feature type="compositionally biased region" description="Basic and acidic residues" evidence="10">
    <location>
        <begin position="143"/>
        <end position="152"/>
    </location>
</feature>
<protein>
    <submittedName>
        <fullName evidence="12">Preprotein translocase</fullName>
    </submittedName>
</protein>
<evidence type="ECO:0000256" key="8">
    <source>
        <dbReference type="ARBA" id="ARBA00023010"/>
    </source>
</evidence>